<keyword evidence="3" id="KW-1185">Reference proteome</keyword>
<reference evidence="2 3" key="1">
    <citation type="submission" date="2024-06" db="EMBL/GenBank/DDBJ databases">
        <title>A chromosome level genome sequence of Diviner's sage (Salvia divinorum).</title>
        <authorList>
            <person name="Ford S.A."/>
            <person name="Ro D.-K."/>
            <person name="Ness R.W."/>
            <person name="Phillips M.A."/>
        </authorList>
    </citation>
    <scope>NUCLEOTIDE SEQUENCE [LARGE SCALE GENOMIC DNA]</scope>
    <source>
        <strain evidence="2">SAF-2024a</strain>
        <tissue evidence="2">Leaf</tissue>
    </source>
</reference>
<proteinExistence type="predicted"/>
<feature type="region of interest" description="Disordered" evidence="1">
    <location>
        <begin position="89"/>
        <end position="133"/>
    </location>
</feature>
<comment type="caution">
    <text evidence="2">The sequence shown here is derived from an EMBL/GenBank/DDBJ whole genome shotgun (WGS) entry which is preliminary data.</text>
</comment>
<name>A0ABD1HL51_SALDI</name>
<dbReference type="Proteomes" id="UP001567538">
    <property type="component" value="Unassembled WGS sequence"/>
</dbReference>
<feature type="compositionally biased region" description="Polar residues" evidence="1">
    <location>
        <begin position="110"/>
        <end position="133"/>
    </location>
</feature>
<dbReference type="EMBL" id="JBEAFC010000005">
    <property type="protein sequence ID" value="KAL1557166.1"/>
    <property type="molecule type" value="Genomic_DNA"/>
</dbReference>
<feature type="compositionally biased region" description="Polar residues" evidence="1">
    <location>
        <begin position="1"/>
        <end position="20"/>
    </location>
</feature>
<evidence type="ECO:0000313" key="3">
    <source>
        <dbReference type="Proteomes" id="UP001567538"/>
    </source>
</evidence>
<gene>
    <name evidence="2" type="ORF">AAHA92_12688</name>
</gene>
<sequence length="133" mass="14318">MSARNTAVAKSQQLTSSPVSLDSHRRHPQFPSSRMARSFRRTQSPPSPFSSKARRVFHRGRATIAALCPVPSAASARSLVSRRREALSAYRVGSSPKHQQPLLSAGTAPGASSLQPSRASATRIVSNHSFSKI</sequence>
<accession>A0ABD1HL51</accession>
<dbReference type="AlphaFoldDB" id="A0ABD1HL51"/>
<evidence type="ECO:0000256" key="1">
    <source>
        <dbReference type="SAM" id="MobiDB-lite"/>
    </source>
</evidence>
<evidence type="ECO:0000313" key="2">
    <source>
        <dbReference type="EMBL" id="KAL1557166.1"/>
    </source>
</evidence>
<feature type="region of interest" description="Disordered" evidence="1">
    <location>
        <begin position="1"/>
        <end position="54"/>
    </location>
</feature>
<organism evidence="2 3">
    <name type="scientific">Salvia divinorum</name>
    <name type="common">Maria pastora</name>
    <name type="synonym">Diviner's sage</name>
    <dbReference type="NCBI Taxonomy" id="28513"/>
    <lineage>
        <taxon>Eukaryota</taxon>
        <taxon>Viridiplantae</taxon>
        <taxon>Streptophyta</taxon>
        <taxon>Embryophyta</taxon>
        <taxon>Tracheophyta</taxon>
        <taxon>Spermatophyta</taxon>
        <taxon>Magnoliopsida</taxon>
        <taxon>eudicotyledons</taxon>
        <taxon>Gunneridae</taxon>
        <taxon>Pentapetalae</taxon>
        <taxon>asterids</taxon>
        <taxon>lamiids</taxon>
        <taxon>Lamiales</taxon>
        <taxon>Lamiaceae</taxon>
        <taxon>Nepetoideae</taxon>
        <taxon>Mentheae</taxon>
        <taxon>Salviinae</taxon>
        <taxon>Salvia</taxon>
        <taxon>Salvia subgen. Calosphace</taxon>
    </lineage>
</organism>
<protein>
    <submittedName>
        <fullName evidence="2">Uncharacterized protein</fullName>
    </submittedName>
</protein>